<feature type="coiled-coil region" evidence="1">
    <location>
        <begin position="375"/>
        <end position="402"/>
    </location>
</feature>
<reference evidence="3" key="1">
    <citation type="journal article" date="2022" name="New Phytol.">
        <title>Evolutionary transition to the ectomycorrhizal habit in the genomes of a hyperdiverse lineage of mushroom-forming fungi.</title>
        <authorList>
            <person name="Looney B."/>
            <person name="Miyauchi S."/>
            <person name="Morin E."/>
            <person name="Drula E."/>
            <person name="Courty P.E."/>
            <person name="Kohler A."/>
            <person name="Kuo A."/>
            <person name="LaButti K."/>
            <person name="Pangilinan J."/>
            <person name="Lipzen A."/>
            <person name="Riley R."/>
            <person name="Andreopoulos W."/>
            <person name="He G."/>
            <person name="Johnson J."/>
            <person name="Nolan M."/>
            <person name="Tritt A."/>
            <person name="Barry K.W."/>
            <person name="Grigoriev I.V."/>
            <person name="Nagy L.G."/>
            <person name="Hibbett D."/>
            <person name="Henrissat B."/>
            <person name="Matheny P.B."/>
            <person name="Labbe J."/>
            <person name="Martin F.M."/>
        </authorList>
    </citation>
    <scope>NUCLEOTIDE SEQUENCE</scope>
    <source>
        <strain evidence="3">BPL690</strain>
    </source>
</reference>
<gene>
    <name evidence="3" type="ORF">B0F90DRAFT_1622977</name>
</gene>
<evidence type="ECO:0000313" key="3">
    <source>
        <dbReference type="EMBL" id="KAI0306444.1"/>
    </source>
</evidence>
<dbReference type="PANTHER" id="PTHR13621:SF2">
    <property type="entry name" value="PROLINE-RICH PROTEIN PRCC"/>
    <property type="match status" value="1"/>
</dbReference>
<protein>
    <submittedName>
        <fullName evidence="3">Mitotic checkpoint regulator, MAD2B-interacting-domain-containing protein</fullName>
    </submittedName>
</protein>
<keyword evidence="4" id="KW-1185">Reference proteome</keyword>
<evidence type="ECO:0000256" key="2">
    <source>
        <dbReference type="SAM" id="MobiDB-lite"/>
    </source>
</evidence>
<dbReference type="GO" id="GO:0005634">
    <property type="term" value="C:nucleus"/>
    <property type="evidence" value="ECO:0007669"/>
    <property type="project" value="TreeGrafter"/>
</dbReference>
<dbReference type="Proteomes" id="UP001203297">
    <property type="component" value="Unassembled WGS sequence"/>
</dbReference>
<feature type="compositionally biased region" description="Basic and acidic residues" evidence="2">
    <location>
        <begin position="76"/>
        <end position="98"/>
    </location>
</feature>
<dbReference type="PANTHER" id="PTHR13621">
    <property type="entry name" value="PROLINE-RICH PROTEIN PRCC"/>
    <property type="match status" value="1"/>
</dbReference>
<name>A0AAD4MAT0_9AGAM</name>
<feature type="region of interest" description="Disordered" evidence="2">
    <location>
        <begin position="1"/>
        <end position="158"/>
    </location>
</feature>
<evidence type="ECO:0000313" key="4">
    <source>
        <dbReference type="Proteomes" id="UP001203297"/>
    </source>
</evidence>
<dbReference type="EMBL" id="WTXG01000003">
    <property type="protein sequence ID" value="KAI0306444.1"/>
    <property type="molecule type" value="Genomic_DNA"/>
</dbReference>
<feature type="region of interest" description="Disordered" evidence="2">
    <location>
        <begin position="329"/>
        <end position="353"/>
    </location>
</feature>
<sequence length="421" mass="45508">MLVDAYGSDDSENSGDEQKPQPLSNPQLTLTKAASFSLPNPSNPPSVSPSSTALTLPAPRAKKAPKRITIDLPALSKDETTNYDGNETRPAKKARTESRGAGSSTLFSMLPAPKLAAPVKAAPERNIGNGRGPRLIFSTPSIQRTQATPGNIPDDDPQVSLERAENVHPRSLPFMPTSVRGGKANISVEESSNKAAVVAKSQDPPSPTAVDIFSLTSNTVASDSSKSPFASLATPIGTKSLPGISSAPTIDEYTPPEPTPNDPYPGYYQLPAGTWAAYDPEYYQQFYGKWKADYDRGVRTLEKKEKGFEGADADDTLEVNALREMEKAKQEIQEREEKKALTKGAGGETEAPRMNIKGSKVSKGARKRGQLASLLVEAYQNREILEEKIAEGRRNRKEAGNKYGKFCRALFFLLIVSVSHS</sequence>
<feature type="compositionally biased region" description="Polar residues" evidence="2">
    <location>
        <begin position="21"/>
        <end position="34"/>
    </location>
</feature>
<dbReference type="InterPro" id="IPR018800">
    <property type="entry name" value="PRCC"/>
</dbReference>
<feature type="compositionally biased region" description="Polar residues" evidence="2">
    <location>
        <begin position="138"/>
        <end position="149"/>
    </location>
</feature>
<proteinExistence type="predicted"/>
<comment type="caution">
    <text evidence="3">The sequence shown here is derived from an EMBL/GenBank/DDBJ whole genome shotgun (WGS) entry which is preliminary data.</text>
</comment>
<accession>A0AAD4MAT0</accession>
<organism evidence="3 4">
    <name type="scientific">Multifurca ochricompacta</name>
    <dbReference type="NCBI Taxonomy" id="376703"/>
    <lineage>
        <taxon>Eukaryota</taxon>
        <taxon>Fungi</taxon>
        <taxon>Dikarya</taxon>
        <taxon>Basidiomycota</taxon>
        <taxon>Agaricomycotina</taxon>
        <taxon>Agaricomycetes</taxon>
        <taxon>Russulales</taxon>
        <taxon>Russulaceae</taxon>
        <taxon>Multifurca</taxon>
    </lineage>
</organism>
<keyword evidence="1" id="KW-0175">Coiled coil</keyword>
<feature type="compositionally biased region" description="Basic and acidic residues" evidence="2">
    <location>
        <begin position="329"/>
        <end position="340"/>
    </location>
</feature>
<evidence type="ECO:0000256" key="1">
    <source>
        <dbReference type="SAM" id="Coils"/>
    </source>
</evidence>
<dbReference type="Pfam" id="PF10253">
    <property type="entry name" value="PRCC"/>
    <property type="match status" value="1"/>
</dbReference>
<feature type="compositionally biased region" description="Low complexity" evidence="2">
    <location>
        <begin position="110"/>
        <end position="121"/>
    </location>
</feature>
<dbReference type="AlphaFoldDB" id="A0AAD4MAT0"/>